<proteinExistence type="predicted"/>
<sequence>MGRRKREGGTGTV</sequence>
<protein>
    <submittedName>
        <fullName evidence="1">Uncharacterized protein</fullName>
    </submittedName>
</protein>
<reference evidence="1" key="2">
    <citation type="journal article" date="2015" name="Data Brief">
        <title>Shoot transcriptome of the giant reed, Arundo donax.</title>
        <authorList>
            <person name="Barrero R.A."/>
            <person name="Guerrero F.D."/>
            <person name="Moolhuijzen P."/>
            <person name="Goolsby J.A."/>
            <person name="Tidwell J."/>
            <person name="Bellgard S.E."/>
            <person name="Bellgard M.I."/>
        </authorList>
    </citation>
    <scope>NUCLEOTIDE SEQUENCE</scope>
    <source>
        <tissue evidence="1">Shoot tissue taken approximately 20 cm above the soil surface</tissue>
    </source>
</reference>
<dbReference type="EMBL" id="GBRH01181237">
    <property type="protein sequence ID" value="JAE16659.1"/>
    <property type="molecule type" value="Transcribed_RNA"/>
</dbReference>
<evidence type="ECO:0000313" key="1">
    <source>
        <dbReference type="EMBL" id="JAE16659.1"/>
    </source>
</evidence>
<reference evidence="1" key="1">
    <citation type="submission" date="2014-09" db="EMBL/GenBank/DDBJ databases">
        <authorList>
            <person name="Magalhaes I.L.F."/>
            <person name="Oliveira U."/>
            <person name="Santos F.R."/>
            <person name="Vidigal T.H.D.A."/>
            <person name="Brescovit A.D."/>
            <person name="Santos A.J."/>
        </authorList>
    </citation>
    <scope>NUCLEOTIDE SEQUENCE</scope>
    <source>
        <tissue evidence="1">Shoot tissue taken approximately 20 cm above the soil surface</tissue>
    </source>
</reference>
<organism evidence="1">
    <name type="scientific">Arundo donax</name>
    <name type="common">Giant reed</name>
    <name type="synonym">Donax arundinaceus</name>
    <dbReference type="NCBI Taxonomy" id="35708"/>
    <lineage>
        <taxon>Eukaryota</taxon>
        <taxon>Viridiplantae</taxon>
        <taxon>Streptophyta</taxon>
        <taxon>Embryophyta</taxon>
        <taxon>Tracheophyta</taxon>
        <taxon>Spermatophyta</taxon>
        <taxon>Magnoliopsida</taxon>
        <taxon>Liliopsida</taxon>
        <taxon>Poales</taxon>
        <taxon>Poaceae</taxon>
        <taxon>PACMAD clade</taxon>
        <taxon>Arundinoideae</taxon>
        <taxon>Arundineae</taxon>
        <taxon>Arundo</taxon>
    </lineage>
</organism>
<accession>A0A0A9FZP0</accession>
<name>A0A0A9FZP0_ARUDO</name>